<protein>
    <submittedName>
        <fullName evidence="2">10720_t:CDS:1</fullName>
    </submittedName>
</protein>
<name>A0A9N9A6X4_9GLOM</name>
<feature type="region of interest" description="Disordered" evidence="1">
    <location>
        <begin position="82"/>
        <end position="119"/>
    </location>
</feature>
<dbReference type="Proteomes" id="UP000789572">
    <property type="component" value="Unassembled WGS sequence"/>
</dbReference>
<comment type="caution">
    <text evidence="2">The sequence shown here is derived from an EMBL/GenBank/DDBJ whole genome shotgun (WGS) entry which is preliminary data.</text>
</comment>
<dbReference type="EMBL" id="CAJVPJ010000393">
    <property type="protein sequence ID" value="CAG8519953.1"/>
    <property type="molecule type" value="Genomic_DNA"/>
</dbReference>
<dbReference type="AlphaFoldDB" id="A0A9N9A6X4"/>
<reference evidence="2" key="1">
    <citation type="submission" date="2021-06" db="EMBL/GenBank/DDBJ databases">
        <authorList>
            <person name="Kallberg Y."/>
            <person name="Tangrot J."/>
            <person name="Rosling A."/>
        </authorList>
    </citation>
    <scope>NUCLEOTIDE SEQUENCE</scope>
    <source>
        <strain evidence="2">IA702</strain>
    </source>
</reference>
<gene>
    <name evidence="2" type="ORF">POCULU_LOCUS3518</name>
</gene>
<evidence type="ECO:0000313" key="3">
    <source>
        <dbReference type="Proteomes" id="UP000789572"/>
    </source>
</evidence>
<feature type="compositionally biased region" description="Low complexity" evidence="1">
    <location>
        <begin position="100"/>
        <end position="110"/>
    </location>
</feature>
<proteinExistence type="predicted"/>
<sequence>MAPELLEDTSNLKYSEQSDIYALGMRIALSDILGKITREDESSSVENLPKPLNSGIKEQSYEDKQGDLLNTHQYSLSIQLGTPPRRNYKVTNNEGDNQESLTTTDTSTSSNKGLNRQKQDNLQEQIMSKSLALEKLVDSAKEKLKSDSRFNFKRKKRNEKLKKTFEVLPATSKELVKKIENIKKNLSKKLTKEEINNLCQISRELRELHLSTQSEQKSQVQIPPK</sequence>
<accession>A0A9N9A6X4</accession>
<dbReference type="OrthoDB" id="2322773at2759"/>
<evidence type="ECO:0000256" key="1">
    <source>
        <dbReference type="SAM" id="MobiDB-lite"/>
    </source>
</evidence>
<evidence type="ECO:0000313" key="2">
    <source>
        <dbReference type="EMBL" id="CAG8519953.1"/>
    </source>
</evidence>
<keyword evidence="3" id="KW-1185">Reference proteome</keyword>
<organism evidence="2 3">
    <name type="scientific">Paraglomus occultum</name>
    <dbReference type="NCBI Taxonomy" id="144539"/>
    <lineage>
        <taxon>Eukaryota</taxon>
        <taxon>Fungi</taxon>
        <taxon>Fungi incertae sedis</taxon>
        <taxon>Mucoromycota</taxon>
        <taxon>Glomeromycotina</taxon>
        <taxon>Glomeromycetes</taxon>
        <taxon>Paraglomerales</taxon>
        <taxon>Paraglomeraceae</taxon>
        <taxon>Paraglomus</taxon>
    </lineage>
</organism>
<feature type="compositionally biased region" description="Polar residues" evidence="1">
    <location>
        <begin position="89"/>
        <end position="99"/>
    </location>
</feature>